<evidence type="ECO:0000313" key="4">
    <source>
        <dbReference type="EMBL" id="KAG0274827.1"/>
    </source>
</evidence>
<keyword evidence="2" id="KW-1133">Transmembrane helix</keyword>
<dbReference type="Pfam" id="PF24357">
    <property type="entry name" value="TMD0_ABC"/>
    <property type="match status" value="1"/>
</dbReference>
<keyword evidence="5" id="KW-1185">Reference proteome</keyword>
<feature type="transmembrane region" description="Helical" evidence="2">
    <location>
        <begin position="125"/>
        <end position="143"/>
    </location>
</feature>
<feature type="transmembrane region" description="Helical" evidence="2">
    <location>
        <begin position="197"/>
        <end position="218"/>
    </location>
</feature>
<feature type="transmembrane region" description="Helical" evidence="2">
    <location>
        <begin position="155"/>
        <end position="176"/>
    </location>
</feature>
<comment type="subcellular location">
    <subcellularLocation>
        <location evidence="1">Membrane</location>
        <topology evidence="1">Multi-pass membrane protein</topology>
    </subcellularLocation>
</comment>
<protein>
    <recommendedName>
        <fullName evidence="3">ABC transporter TMD0 domain-containing protein</fullName>
    </recommendedName>
</protein>
<feature type="transmembrane region" description="Helical" evidence="2">
    <location>
        <begin position="62"/>
        <end position="88"/>
    </location>
</feature>
<feature type="transmembrane region" description="Helical" evidence="2">
    <location>
        <begin position="94"/>
        <end position="113"/>
    </location>
</feature>
<gene>
    <name evidence="4" type="ORF">BGZ96_004070</name>
</gene>
<feature type="domain" description="ABC transporter TMD0" evidence="3">
    <location>
        <begin position="4"/>
        <end position="136"/>
    </location>
</feature>
<keyword evidence="2" id="KW-0812">Transmembrane</keyword>
<dbReference type="Proteomes" id="UP001194696">
    <property type="component" value="Unassembled WGS sequence"/>
</dbReference>
<comment type="caution">
    <text evidence="4">The sequence shown here is derived from an EMBL/GenBank/DDBJ whole genome shotgun (WGS) entry which is preliminary data.</text>
</comment>
<feature type="non-terminal residue" evidence="4">
    <location>
        <position position="228"/>
    </location>
</feature>
<feature type="transmembrane region" description="Helical" evidence="2">
    <location>
        <begin position="27"/>
        <end position="50"/>
    </location>
</feature>
<keyword evidence="2" id="KW-0472">Membrane</keyword>
<proteinExistence type="predicted"/>
<evidence type="ECO:0000256" key="2">
    <source>
        <dbReference type="SAM" id="Phobius"/>
    </source>
</evidence>
<evidence type="ECO:0000313" key="5">
    <source>
        <dbReference type="Proteomes" id="UP001194696"/>
    </source>
</evidence>
<reference evidence="4 5" key="1">
    <citation type="journal article" date="2020" name="Fungal Divers.">
        <title>Resolving the Mortierellaceae phylogeny through synthesis of multi-gene phylogenetics and phylogenomics.</title>
        <authorList>
            <person name="Vandepol N."/>
            <person name="Liber J."/>
            <person name="Desiro A."/>
            <person name="Na H."/>
            <person name="Kennedy M."/>
            <person name="Barry K."/>
            <person name="Grigoriev I.V."/>
            <person name="Miller A.N."/>
            <person name="O'Donnell K."/>
            <person name="Stajich J.E."/>
            <person name="Bonito G."/>
        </authorList>
    </citation>
    <scope>NUCLEOTIDE SEQUENCE [LARGE SCALE GENOMIC DNA]</scope>
    <source>
        <strain evidence="4 5">AD045</strain>
    </source>
</reference>
<accession>A0ABQ7JJ59</accession>
<evidence type="ECO:0000256" key="1">
    <source>
        <dbReference type="ARBA" id="ARBA00004141"/>
    </source>
</evidence>
<evidence type="ECO:0000259" key="3">
    <source>
        <dbReference type="Pfam" id="PF24357"/>
    </source>
</evidence>
<organism evidence="4 5">
    <name type="scientific">Linnemannia gamsii</name>
    <dbReference type="NCBI Taxonomy" id="64522"/>
    <lineage>
        <taxon>Eukaryota</taxon>
        <taxon>Fungi</taxon>
        <taxon>Fungi incertae sedis</taxon>
        <taxon>Mucoromycota</taxon>
        <taxon>Mortierellomycotina</taxon>
        <taxon>Mortierellomycetes</taxon>
        <taxon>Mortierellales</taxon>
        <taxon>Mortierellaceae</taxon>
        <taxon>Linnemannia</taxon>
    </lineage>
</organism>
<sequence length="228" mass="25012">MSGLCTHHEGWGPLSPNRYDLTPCFEYSVFFGGIGAFAIAGFLTRIRYLIHHAKPHGLGRTAWIYWPTQIFMVVAAFAIWTLALQFFLTKNFPAVSAWSCIVMGTAWVAAVILNKYEHIYEIRSSSAIFAFYAASIGGAAAILKTALDPGSGTDYSITPLIAFTLALTAGFVVEAWPRGNTRVQRSSSVGMYGKANLLSRLTFWFFTPIISIGLKRIITADDISGQLP</sequence>
<dbReference type="EMBL" id="JAAAIM010001949">
    <property type="protein sequence ID" value="KAG0274827.1"/>
    <property type="molecule type" value="Genomic_DNA"/>
</dbReference>
<dbReference type="InterPro" id="IPR056227">
    <property type="entry name" value="TMD0_ABC"/>
</dbReference>
<name>A0ABQ7JJ59_9FUNG</name>